<dbReference type="InterPro" id="IPR005119">
    <property type="entry name" value="LysR_subst-bd"/>
</dbReference>
<dbReference type="InterPro" id="IPR000847">
    <property type="entry name" value="LysR_HTH_N"/>
</dbReference>
<dbReference type="Gene3D" id="3.40.190.10">
    <property type="entry name" value="Periplasmic binding protein-like II"/>
    <property type="match status" value="2"/>
</dbReference>
<proteinExistence type="inferred from homology"/>
<protein>
    <submittedName>
        <fullName evidence="6">LysR substrate-binding domain-containing protein</fullName>
    </submittedName>
</protein>
<dbReference type="SUPFAM" id="SSF53850">
    <property type="entry name" value="Periplasmic binding protein-like II"/>
    <property type="match status" value="1"/>
</dbReference>
<dbReference type="RefSeq" id="WP_345247959.1">
    <property type="nucleotide sequence ID" value="NZ_BAABFO010000006.1"/>
</dbReference>
<keyword evidence="7" id="KW-1185">Reference proteome</keyword>
<reference evidence="7" key="1">
    <citation type="journal article" date="2019" name="Int. J. Syst. Evol. Microbiol.">
        <title>The Global Catalogue of Microorganisms (GCM) 10K type strain sequencing project: providing services to taxonomists for standard genome sequencing and annotation.</title>
        <authorList>
            <consortium name="The Broad Institute Genomics Platform"/>
            <consortium name="The Broad Institute Genome Sequencing Center for Infectious Disease"/>
            <person name="Wu L."/>
            <person name="Ma J."/>
        </authorList>
    </citation>
    <scope>NUCLEOTIDE SEQUENCE [LARGE SCALE GENOMIC DNA]</scope>
    <source>
        <strain evidence="7">JCM 17666</strain>
    </source>
</reference>
<keyword evidence="2" id="KW-0805">Transcription regulation</keyword>
<evidence type="ECO:0000256" key="1">
    <source>
        <dbReference type="ARBA" id="ARBA00009437"/>
    </source>
</evidence>
<evidence type="ECO:0000313" key="6">
    <source>
        <dbReference type="EMBL" id="GAA4328925.1"/>
    </source>
</evidence>
<evidence type="ECO:0000259" key="5">
    <source>
        <dbReference type="PROSITE" id="PS50931"/>
    </source>
</evidence>
<dbReference type="InterPro" id="IPR050950">
    <property type="entry name" value="HTH-type_LysR_regulators"/>
</dbReference>
<dbReference type="PROSITE" id="PS50931">
    <property type="entry name" value="HTH_LYSR"/>
    <property type="match status" value="1"/>
</dbReference>
<dbReference type="EMBL" id="BAABFO010000006">
    <property type="protein sequence ID" value="GAA4328925.1"/>
    <property type="molecule type" value="Genomic_DNA"/>
</dbReference>
<comment type="similarity">
    <text evidence="1">Belongs to the LysR transcriptional regulatory family.</text>
</comment>
<dbReference type="PRINTS" id="PR00039">
    <property type="entry name" value="HTHLYSR"/>
</dbReference>
<evidence type="ECO:0000256" key="4">
    <source>
        <dbReference type="ARBA" id="ARBA00023163"/>
    </source>
</evidence>
<dbReference type="SUPFAM" id="SSF46785">
    <property type="entry name" value="Winged helix' DNA-binding domain"/>
    <property type="match status" value="1"/>
</dbReference>
<sequence>MDLKQLRAFLAVAETGNVTRAARMLHLVQPAVSRQIRLLEDDVGAPLFERERYGMSLTRAGQALAEHARRALLELDRARAEIAGVDEGVSGLVTLGLLPSSIDMLSSAFASAVAAEYPGIRVCIAMGYAGTLLQWLQSGEVDAALLYGIRRSADIQTSPLIEEPLWVIGPPRSGLRPSRPVPLAGLAGRRLVLPSAPHGIRTLVDHACAVANVALDIAVETNALSVQRSLVLGGQGLTVLPPIAVADDLRSGKLRGAPLADPALARTIVLALPAGRPTARPVRCALELLVREARRAVVSGSWLEGRWLGE</sequence>
<gene>
    <name evidence="6" type="ORF">GCM10023144_15210</name>
</gene>
<evidence type="ECO:0000256" key="3">
    <source>
        <dbReference type="ARBA" id="ARBA00023125"/>
    </source>
</evidence>
<feature type="domain" description="HTH lysR-type" evidence="5">
    <location>
        <begin position="1"/>
        <end position="58"/>
    </location>
</feature>
<dbReference type="Pfam" id="PF00126">
    <property type="entry name" value="HTH_1"/>
    <property type="match status" value="1"/>
</dbReference>
<organism evidence="6 7">
    <name type="scientific">Pigmentiphaga soli</name>
    <dbReference type="NCBI Taxonomy" id="1007095"/>
    <lineage>
        <taxon>Bacteria</taxon>
        <taxon>Pseudomonadati</taxon>
        <taxon>Pseudomonadota</taxon>
        <taxon>Betaproteobacteria</taxon>
        <taxon>Burkholderiales</taxon>
        <taxon>Alcaligenaceae</taxon>
        <taxon>Pigmentiphaga</taxon>
    </lineage>
</organism>
<accession>A0ABP8GRN4</accession>
<dbReference type="Gene3D" id="1.10.10.10">
    <property type="entry name" value="Winged helix-like DNA-binding domain superfamily/Winged helix DNA-binding domain"/>
    <property type="match status" value="1"/>
</dbReference>
<keyword evidence="3" id="KW-0238">DNA-binding</keyword>
<dbReference type="Proteomes" id="UP001501671">
    <property type="component" value="Unassembled WGS sequence"/>
</dbReference>
<dbReference type="InterPro" id="IPR036388">
    <property type="entry name" value="WH-like_DNA-bd_sf"/>
</dbReference>
<dbReference type="PANTHER" id="PTHR30419">
    <property type="entry name" value="HTH-TYPE TRANSCRIPTIONAL REGULATOR YBHD"/>
    <property type="match status" value="1"/>
</dbReference>
<evidence type="ECO:0000313" key="7">
    <source>
        <dbReference type="Proteomes" id="UP001501671"/>
    </source>
</evidence>
<name>A0ABP8GRN4_9BURK</name>
<comment type="caution">
    <text evidence="6">The sequence shown here is derived from an EMBL/GenBank/DDBJ whole genome shotgun (WGS) entry which is preliminary data.</text>
</comment>
<dbReference type="InterPro" id="IPR036390">
    <property type="entry name" value="WH_DNA-bd_sf"/>
</dbReference>
<dbReference type="Pfam" id="PF03466">
    <property type="entry name" value="LysR_substrate"/>
    <property type="match status" value="1"/>
</dbReference>
<evidence type="ECO:0000256" key="2">
    <source>
        <dbReference type="ARBA" id="ARBA00023015"/>
    </source>
</evidence>
<keyword evidence="4" id="KW-0804">Transcription</keyword>